<dbReference type="AlphaFoldDB" id="A0AAN9K4U9"/>
<evidence type="ECO:0000313" key="2">
    <source>
        <dbReference type="Proteomes" id="UP001359559"/>
    </source>
</evidence>
<sequence>MMSYCHNTYGYRNTTPTGEIASFPPMKALFKLQQDLAAAQAKNQEATDAKNAVKKGQDDLLAKENELALAQGGRNKDGSSMKLKLLH</sequence>
<proteinExistence type="predicted"/>
<keyword evidence="2" id="KW-1185">Reference proteome</keyword>
<dbReference type="EMBL" id="JAYKXN010000002">
    <property type="protein sequence ID" value="KAK7310006.1"/>
    <property type="molecule type" value="Genomic_DNA"/>
</dbReference>
<reference evidence="1 2" key="1">
    <citation type="submission" date="2024-01" db="EMBL/GenBank/DDBJ databases">
        <title>The genomes of 5 underutilized Papilionoideae crops provide insights into root nodulation and disease resistance.</title>
        <authorList>
            <person name="Yuan L."/>
        </authorList>
    </citation>
    <scope>NUCLEOTIDE SEQUENCE [LARGE SCALE GENOMIC DNA]</scope>
    <source>
        <strain evidence="1">LY-2023</strain>
        <tissue evidence="1">Leaf</tissue>
    </source>
</reference>
<name>A0AAN9K4U9_CLITE</name>
<gene>
    <name evidence="1" type="ORF">RJT34_07193</name>
</gene>
<organism evidence="1 2">
    <name type="scientific">Clitoria ternatea</name>
    <name type="common">Butterfly pea</name>
    <dbReference type="NCBI Taxonomy" id="43366"/>
    <lineage>
        <taxon>Eukaryota</taxon>
        <taxon>Viridiplantae</taxon>
        <taxon>Streptophyta</taxon>
        <taxon>Embryophyta</taxon>
        <taxon>Tracheophyta</taxon>
        <taxon>Spermatophyta</taxon>
        <taxon>Magnoliopsida</taxon>
        <taxon>eudicotyledons</taxon>
        <taxon>Gunneridae</taxon>
        <taxon>Pentapetalae</taxon>
        <taxon>rosids</taxon>
        <taxon>fabids</taxon>
        <taxon>Fabales</taxon>
        <taxon>Fabaceae</taxon>
        <taxon>Papilionoideae</taxon>
        <taxon>50 kb inversion clade</taxon>
        <taxon>NPAAA clade</taxon>
        <taxon>indigoferoid/millettioid clade</taxon>
        <taxon>Phaseoleae</taxon>
        <taxon>Clitoria</taxon>
    </lineage>
</organism>
<dbReference type="Proteomes" id="UP001359559">
    <property type="component" value="Unassembled WGS sequence"/>
</dbReference>
<protein>
    <submittedName>
        <fullName evidence="1">Uncharacterized protein</fullName>
    </submittedName>
</protein>
<comment type="caution">
    <text evidence="1">The sequence shown here is derived from an EMBL/GenBank/DDBJ whole genome shotgun (WGS) entry which is preliminary data.</text>
</comment>
<accession>A0AAN9K4U9</accession>
<evidence type="ECO:0000313" key="1">
    <source>
        <dbReference type="EMBL" id="KAK7310006.1"/>
    </source>
</evidence>